<evidence type="ECO:0000313" key="2">
    <source>
        <dbReference type="EMBL" id="GBP69208.1"/>
    </source>
</evidence>
<gene>
    <name evidence="2" type="ORF">EVAR_54167_1</name>
</gene>
<feature type="region of interest" description="Disordered" evidence="1">
    <location>
        <begin position="84"/>
        <end position="105"/>
    </location>
</feature>
<dbReference type="Proteomes" id="UP000299102">
    <property type="component" value="Unassembled WGS sequence"/>
</dbReference>
<reference evidence="2 3" key="1">
    <citation type="journal article" date="2019" name="Commun. Biol.">
        <title>The bagworm genome reveals a unique fibroin gene that provides high tensile strength.</title>
        <authorList>
            <person name="Kono N."/>
            <person name="Nakamura H."/>
            <person name="Ohtoshi R."/>
            <person name="Tomita M."/>
            <person name="Numata K."/>
            <person name="Arakawa K."/>
        </authorList>
    </citation>
    <scope>NUCLEOTIDE SEQUENCE [LARGE SCALE GENOMIC DNA]</scope>
</reference>
<evidence type="ECO:0000256" key="1">
    <source>
        <dbReference type="SAM" id="MobiDB-lite"/>
    </source>
</evidence>
<keyword evidence="3" id="KW-1185">Reference proteome</keyword>
<dbReference type="EMBL" id="BGZK01001033">
    <property type="protein sequence ID" value="GBP69208.1"/>
    <property type="molecule type" value="Genomic_DNA"/>
</dbReference>
<sequence>MSSRNHVIKLFKVAIQTLKNYNQSSSHKIPNFVSARSAWRLRHDAVRLIAPPRYRETNARRRSITVTSFWFQEISAFLHLSARRPRRPPSAALSPAACAGTMLSR</sequence>
<evidence type="ECO:0000313" key="3">
    <source>
        <dbReference type="Proteomes" id="UP000299102"/>
    </source>
</evidence>
<dbReference type="AlphaFoldDB" id="A0A4C1Y013"/>
<organism evidence="2 3">
    <name type="scientific">Eumeta variegata</name>
    <name type="common">Bagworm moth</name>
    <name type="synonym">Eumeta japonica</name>
    <dbReference type="NCBI Taxonomy" id="151549"/>
    <lineage>
        <taxon>Eukaryota</taxon>
        <taxon>Metazoa</taxon>
        <taxon>Ecdysozoa</taxon>
        <taxon>Arthropoda</taxon>
        <taxon>Hexapoda</taxon>
        <taxon>Insecta</taxon>
        <taxon>Pterygota</taxon>
        <taxon>Neoptera</taxon>
        <taxon>Endopterygota</taxon>
        <taxon>Lepidoptera</taxon>
        <taxon>Glossata</taxon>
        <taxon>Ditrysia</taxon>
        <taxon>Tineoidea</taxon>
        <taxon>Psychidae</taxon>
        <taxon>Oiketicinae</taxon>
        <taxon>Eumeta</taxon>
    </lineage>
</organism>
<comment type="caution">
    <text evidence="2">The sequence shown here is derived from an EMBL/GenBank/DDBJ whole genome shotgun (WGS) entry which is preliminary data.</text>
</comment>
<name>A0A4C1Y013_EUMVA</name>
<proteinExistence type="predicted"/>
<accession>A0A4C1Y013</accession>
<protein>
    <submittedName>
        <fullName evidence="2">Uncharacterized protein</fullName>
    </submittedName>
</protein>